<name>A0A0C9W382_SPHS4</name>
<dbReference type="OrthoDB" id="26740at2759"/>
<keyword evidence="3" id="KW-1185">Reference proteome</keyword>
<protein>
    <submittedName>
        <fullName evidence="2">Uncharacterized protein</fullName>
    </submittedName>
</protein>
<organism evidence="2 3">
    <name type="scientific">Sphaerobolus stellatus (strain SS14)</name>
    <dbReference type="NCBI Taxonomy" id="990650"/>
    <lineage>
        <taxon>Eukaryota</taxon>
        <taxon>Fungi</taxon>
        <taxon>Dikarya</taxon>
        <taxon>Basidiomycota</taxon>
        <taxon>Agaricomycotina</taxon>
        <taxon>Agaricomycetes</taxon>
        <taxon>Phallomycetidae</taxon>
        <taxon>Geastrales</taxon>
        <taxon>Sphaerobolaceae</taxon>
        <taxon>Sphaerobolus</taxon>
    </lineage>
</organism>
<accession>A0A0C9W382</accession>
<feature type="compositionally biased region" description="Low complexity" evidence="1">
    <location>
        <begin position="96"/>
        <end position="111"/>
    </location>
</feature>
<dbReference type="Proteomes" id="UP000054279">
    <property type="component" value="Unassembled WGS sequence"/>
</dbReference>
<dbReference type="EMBL" id="KN837108">
    <property type="protein sequence ID" value="KIJ46210.1"/>
    <property type="molecule type" value="Genomic_DNA"/>
</dbReference>
<feature type="region of interest" description="Disordered" evidence="1">
    <location>
        <begin position="57"/>
        <end position="115"/>
    </location>
</feature>
<evidence type="ECO:0000313" key="2">
    <source>
        <dbReference type="EMBL" id="KIJ46210.1"/>
    </source>
</evidence>
<reference evidence="2 3" key="1">
    <citation type="submission" date="2014-06" db="EMBL/GenBank/DDBJ databases">
        <title>Evolutionary Origins and Diversification of the Mycorrhizal Mutualists.</title>
        <authorList>
            <consortium name="DOE Joint Genome Institute"/>
            <consortium name="Mycorrhizal Genomics Consortium"/>
            <person name="Kohler A."/>
            <person name="Kuo A."/>
            <person name="Nagy L.G."/>
            <person name="Floudas D."/>
            <person name="Copeland A."/>
            <person name="Barry K.W."/>
            <person name="Cichocki N."/>
            <person name="Veneault-Fourrey C."/>
            <person name="LaButti K."/>
            <person name="Lindquist E.A."/>
            <person name="Lipzen A."/>
            <person name="Lundell T."/>
            <person name="Morin E."/>
            <person name="Murat C."/>
            <person name="Riley R."/>
            <person name="Ohm R."/>
            <person name="Sun H."/>
            <person name="Tunlid A."/>
            <person name="Henrissat B."/>
            <person name="Grigoriev I.V."/>
            <person name="Hibbett D.S."/>
            <person name="Martin F."/>
        </authorList>
    </citation>
    <scope>NUCLEOTIDE SEQUENCE [LARGE SCALE GENOMIC DNA]</scope>
    <source>
        <strain evidence="2 3">SS14</strain>
    </source>
</reference>
<dbReference type="HOGENOM" id="CLU_1332690_0_0_1"/>
<sequence length="206" mass="22953">MEDWYLALHATQRSIPDPLDVHTSVMESLDAMPDFISTHWLNAILRHLFWAWGRPQQLKDGSKPPPSSNPSSSAPSHPGPPHPSSPNHAQSSPRMAKPASASTSPTTHPPSGEMRITVSALATISLPKKKEDKPYEVSLVLAVVVKKLVGNMIVKFKKPPSNRMWHTFTTLPKWNLNRARRLQRQTGHAQRFTPTYGQRGALRISP</sequence>
<proteinExistence type="predicted"/>
<gene>
    <name evidence="2" type="ORF">M422DRAFT_250248</name>
</gene>
<evidence type="ECO:0000313" key="3">
    <source>
        <dbReference type="Proteomes" id="UP000054279"/>
    </source>
</evidence>
<evidence type="ECO:0000256" key="1">
    <source>
        <dbReference type="SAM" id="MobiDB-lite"/>
    </source>
</evidence>
<dbReference type="AlphaFoldDB" id="A0A0C9W382"/>